<dbReference type="EMBL" id="FNRK01000012">
    <property type="protein sequence ID" value="SEA50268.1"/>
    <property type="molecule type" value="Genomic_DNA"/>
</dbReference>
<gene>
    <name evidence="1" type="ORF">SAMN04515656_11234</name>
</gene>
<evidence type="ECO:0000313" key="1">
    <source>
        <dbReference type="EMBL" id="SEA50268.1"/>
    </source>
</evidence>
<dbReference type="Proteomes" id="UP000199394">
    <property type="component" value="Unassembled WGS sequence"/>
</dbReference>
<dbReference type="AlphaFoldDB" id="A0A1H4BQ88"/>
<dbReference type="RefSeq" id="WP_090307440.1">
    <property type="nucleotide sequence ID" value="NZ_FNRK01000012.1"/>
</dbReference>
<keyword evidence="2" id="KW-1185">Reference proteome</keyword>
<organism evidence="1 2">
    <name type="scientific">Eubacterium aggregans</name>
    <dbReference type="NCBI Taxonomy" id="81409"/>
    <lineage>
        <taxon>Bacteria</taxon>
        <taxon>Bacillati</taxon>
        <taxon>Bacillota</taxon>
        <taxon>Clostridia</taxon>
        <taxon>Eubacteriales</taxon>
        <taxon>Eubacteriaceae</taxon>
        <taxon>Eubacterium</taxon>
    </lineage>
</organism>
<name>A0A1H4BQ88_9FIRM</name>
<dbReference type="STRING" id="81409.SAMN04515656_11234"/>
<proteinExistence type="predicted"/>
<evidence type="ECO:0000313" key="2">
    <source>
        <dbReference type="Proteomes" id="UP000199394"/>
    </source>
</evidence>
<accession>A0A1H4BQ88</accession>
<protein>
    <submittedName>
        <fullName evidence="1">Uncharacterized protein</fullName>
    </submittedName>
</protein>
<dbReference type="OrthoDB" id="2083890at2"/>
<reference evidence="1 2" key="1">
    <citation type="submission" date="2016-10" db="EMBL/GenBank/DDBJ databases">
        <authorList>
            <person name="de Groot N.N."/>
        </authorList>
    </citation>
    <scope>NUCLEOTIDE SEQUENCE [LARGE SCALE GENOMIC DNA]</scope>
    <source>
        <strain evidence="1 2">SR12</strain>
    </source>
</reference>
<sequence>MAREFKFSTGTVVTIDDSIVDIDRTNAKSAVRGLGGIAVGRTCIKISAISGILYFANALMICAYGFAAPSNFSALSINEKMSYPNSILGGKKDNELMAELYNHLAGIIQLGRFK</sequence>